<dbReference type="SMART" id="SM00248">
    <property type="entry name" value="ANK"/>
    <property type="match status" value="3"/>
</dbReference>
<name>A0A8S3ZE75_9EUPU</name>
<keyword evidence="4" id="KW-0677">Repeat</keyword>
<sequence>MSTSSRPSRPPPPVPKPGQVKVVRALYRYEAQQPDELTFDEGDTLYILDMKDSSWWKAKCGRNIGLIPSNYVEENTQSVDHPLHDAAKRGNIDFLRECLQNQVSVNGLDKAGSTSLHWAAHGGHLDCLKTLLDVPNCAVNVQNKLGDTPLHSAAWKGHSGAIQMLLEKGARVDIKNNEGKLPLDLTKDPEVAALLRQAAGVQSSRYSNNDYEDEEDSD</sequence>
<reference evidence="11" key="1">
    <citation type="submission" date="2021-04" db="EMBL/GenBank/DDBJ databases">
        <authorList>
            <consortium name="Molecular Ecology Group"/>
        </authorList>
    </citation>
    <scope>NUCLEOTIDE SEQUENCE</scope>
</reference>
<evidence type="ECO:0000259" key="10">
    <source>
        <dbReference type="PROSITE" id="PS50002"/>
    </source>
</evidence>
<dbReference type="GO" id="GO:0005737">
    <property type="term" value="C:cytoplasm"/>
    <property type="evidence" value="ECO:0007669"/>
    <property type="project" value="UniProtKB-SubCell"/>
</dbReference>
<keyword evidence="3" id="KW-0963">Cytoplasm</keyword>
<evidence type="ECO:0000256" key="1">
    <source>
        <dbReference type="ARBA" id="ARBA00004496"/>
    </source>
</evidence>
<feature type="domain" description="SH3" evidence="10">
    <location>
        <begin position="18"/>
        <end position="77"/>
    </location>
</feature>
<dbReference type="PANTHER" id="PTHR24155">
    <property type="entry name" value="OSTEOCLAST-STIMULATING FACTOR 1"/>
    <property type="match status" value="1"/>
</dbReference>
<evidence type="ECO:0000256" key="4">
    <source>
        <dbReference type="ARBA" id="ARBA00022737"/>
    </source>
</evidence>
<dbReference type="SMART" id="SM00326">
    <property type="entry name" value="SH3"/>
    <property type="match status" value="1"/>
</dbReference>
<dbReference type="PROSITE" id="PS50002">
    <property type="entry name" value="SH3"/>
    <property type="match status" value="1"/>
</dbReference>
<dbReference type="PROSITE" id="PS50088">
    <property type="entry name" value="ANK_REPEAT"/>
    <property type="match status" value="2"/>
</dbReference>
<comment type="function">
    <text evidence="6">Induces bone resorption, acting probably through a signaling cascade which results in the secretion of factor(s) enhancing osteoclast formation and activity.</text>
</comment>
<keyword evidence="2 9" id="KW-0728">SH3 domain</keyword>
<evidence type="ECO:0000256" key="8">
    <source>
        <dbReference type="PROSITE-ProRule" id="PRU00023"/>
    </source>
</evidence>
<dbReference type="PRINTS" id="PR01887">
    <property type="entry name" value="SPECTRNALPHA"/>
</dbReference>
<protein>
    <recommendedName>
        <fullName evidence="7">Osteoclast-stimulating factor 1</fullName>
    </recommendedName>
</protein>
<dbReference type="GO" id="GO:0007165">
    <property type="term" value="P:signal transduction"/>
    <property type="evidence" value="ECO:0007669"/>
    <property type="project" value="TreeGrafter"/>
</dbReference>
<dbReference type="PANTHER" id="PTHR24155:SF10">
    <property type="entry name" value="OSTEOCLAST-STIMULATING FACTOR 1"/>
    <property type="match status" value="1"/>
</dbReference>
<evidence type="ECO:0000256" key="2">
    <source>
        <dbReference type="ARBA" id="ARBA00022443"/>
    </source>
</evidence>
<dbReference type="PRINTS" id="PR01415">
    <property type="entry name" value="ANKYRIN"/>
</dbReference>
<dbReference type="OrthoDB" id="207120at2759"/>
<keyword evidence="12" id="KW-1185">Reference proteome</keyword>
<dbReference type="Pfam" id="PF00018">
    <property type="entry name" value="SH3_1"/>
    <property type="match status" value="1"/>
</dbReference>
<evidence type="ECO:0000313" key="12">
    <source>
        <dbReference type="Proteomes" id="UP000678393"/>
    </source>
</evidence>
<dbReference type="Gene3D" id="1.25.40.20">
    <property type="entry name" value="Ankyrin repeat-containing domain"/>
    <property type="match status" value="2"/>
</dbReference>
<dbReference type="AlphaFoldDB" id="A0A8S3ZE75"/>
<dbReference type="PROSITE" id="PS50297">
    <property type="entry name" value="ANK_REP_REGION"/>
    <property type="match status" value="2"/>
</dbReference>
<proteinExistence type="predicted"/>
<dbReference type="Gene3D" id="2.30.30.40">
    <property type="entry name" value="SH3 Domains"/>
    <property type="match status" value="1"/>
</dbReference>
<evidence type="ECO:0000256" key="6">
    <source>
        <dbReference type="ARBA" id="ARBA00037432"/>
    </source>
</evidence>
<dbReference type="CDD" id="cd11772">
    <property type="entry name" value="SH3_OSTF1"/>
    <property type="match status" value="1"/>
</dbReference>
<comment type="subcellular location">
    <subcellularLocation>
        <location evidence="1">Cytoplasm</location>
    </subcellularLocation>
</comment>
<dbReference type="InterPro" id="IPR036028">
    <property type="entry name" value="SH3-like_dom_sf"/>
</dbReference>
<dbReference type="SUPFAM" id="SSF48403">
    <property type="entry name" value="Ankyrin repeat"/>
    <property type="match status" value="1"/>
</dbReference>
<dbReference type="InterPro" id="IPR002110">
    <property type="entry name" value="Ankyrin_rpt"/>
</dbReference>
<feature type="repeat" description="ANK" evidence="8">
    <location>
        <begin position="111"/>
        <end position="133"/>
    </location>
</feature>
<dbReference type="Pfam" id="PF12796">
    <property type="entry name" value="Ank_2"/>
    <property type="match status" value="1"/>
</dbReference>
<accession>A0A8S3ZE75</accession>
<dbReference type="PRINTS" id="PR00452">
    <property type="entry name" value="SH3DOMAIN"/>
</dbReference>
<gene>
    <name evidence="11" type="ORF">CUNI_LOCUS12046</name>
</gene>
<evidence type="ECO:0000256" key="3">
    <source>
        <dbReference type="ARBA" id="ARBA00022490"/>
    </source>
</evidence>
<evidence type="ECO:0000313" key="11">
    <source>
        <dbReference type="EMBL" id="CAG5126488.1"/>
    </source>
</evidence>
<dbReference type="InterPro" id="IPR036770">
    <property type="entry name" value="Ankyrin_rpt-contain_sf"/>
</dbReference>
<evidence type="ECO:0000256" key="7">
    <source>
        <dbReference type="ARBA" id="ARBA00040640"/>
    </source>
</evidence>
<dbReference type="SUPFAM" id="SSF50044">
    <property type="entry name" value="SH3-domain"/>
    <property type="match status" value="1"/>
</dbReference>
<evidence type="ECO:0000256" key="9">
    <source>
        <dbReference type="PROSITE-ProRule" id="PRU00192"/>
    </source>
</evidence>
<dbReference type="InterPro" id="IPR001452">
    <property type="entry name" value="SH3_domain"/>
</dbReference>
<evidence type="ECO:0000256" key="5">
    <source>
        <dbReference type="ARBA" id="ARBA00023043"/>
    </source>
</evidence>
<feature type="repeat" description="ANK" evidence="8">
    <location>
        <begin position="145"/>
        <end position="177"/>
    </location>
</feature>
<dbReference type="EMBL" id="CAJHNH020002369">
    <property type="protein sequence ID" value="CAG5126488.1"/>
    <property type="molecule type" value="Genomic_DNA"/>
</dbReference>
<dbReference type="FunFam" id="2.30.30.40:FF:000072">
    <property type="entry name" value="Unconventional Myosin IB"/>
    <property type="match status" value="1"/>
</dbReference>
<keyword evidence="5 8" id="KW-0040">ANK repeat</keyword>
<organism evidence="11 12">
    <name type="scientific">Candidula unifasciata</name>
    <dbReference type="NCBI Taxonomy" id="100452"/>
    <lineage>
        <taxon>Eukaryota</taxon>
        <taxon>Metazoa</taxon>
        <taxon>Spiralia</taxon>
        <taxon>Lophotrochozoa</taxon>
        <taxon>Mollusca</taxon>
        <taxon>Gastropoda</taxon>
        <taxon>Heterobranchia</taxon>
        <taxon>Euthyneura</taxon>
        <taxon>Panpulmonata</taxon>
        <taxon>Eupulmonata</taxon>
        <taxon>Stylommatophora</taxon>
        <taxon>Helicina</taxon>
        <taxon>Helicoidea</taxon>
        <taxon>Geomitridae</taxon>
        <taxon>Candidula</taxon>
    </lineage>
</organism>
<dbReference type="Proteomes" id="UP000678393">
    <property type="component" value="Unassembled WGS sequence"/>
</dbReference>
<comment type="caution">
    <text evidence="11">The sequence shown here is derived from an EMBL/GenBank/DDBJ whole genome shotgun (WGS) entry which is preliminary data.</text>
</comment>